<protein>
    <submittedName>
        <fullName evidence="1">Uncharacterized protein</fullName>
    </submittedName>
</protein>
<accession>A0A450UB09</accession>
<name>A0A450UB09_9GAMM</name>
<sequence>MELPIFIQADGTVELMCGIECKLSIMLHGKINGIAFKSKGYIFTCSAKNFPLFFGEPPFPEESFGKSTP</sequence>
<reference evidence="1" key="1">
    <citation type="submission" date="2019-02" db="EMBL/GenBank/DDBJ databases">
        <authorList>
            <person name="Gruber-Vodicka R. H."/>
            <person name="Seah K. B. B."/>
        </authorList>
    </citation>
    <scope>NUCLEOTIDE SEQUENCE</scope>
    <source>
        <strain evidence="1">BECK_M6</strain>
    </source>
</reference>
<gene>
    <name evidence="1" type="ORF">BECKLFY1418A_GA0070994_100730</name>
</gene>
<proteinExistence type="predicted"/>
<dbReference type="AlphaFoldDB" id="A0A450UB09"/>
<evidence type="ECO:0000313" key="1">
    <source>
        <dbReference type="EMBL" id="VFJ89368.1"/>
    </source>
</evidence>
<dbReference type="EMBL" id="CAADFH010000007">
    <property type="protein sequence ID" value="VFJ89368.1"/>
    <property type="molecule type" value="Genomic_DNA"/>
</dbReference>
<organism evidence="1">
    <name type="scientific">Candidatus Kentrum sp. LFY</name>
    <dbReference type="NCBI Taxonomy" id="2126342"/>
    <lineage>
        <taxon>Bacteria</taxon>
        <taxon>Pseudomonadati</taxon>
        <taxon>Pseudomonadota</taxon>
        <taxon>Gammaproteobacteria</taxon>
        <taxon>Candidatus Kentrum</taxon>
    </lineage>
</organism>